<dbReference type="Proteomes" id="UP000242715">
    <property type="component" value="Unassembled WGS sequence"/>
</dbReference>
<gene>
    <name evidence="1" type="ORF">TSUD_296510</name>
</gene>
<reference evidence="2" key="1">
    <citation type="journal article" date="2017" name="Front. Plant Sci.">
        <title>Climate Clever Clovers: New Paradigm to Reduce the Environmental Footprint of Ruminants by Breeding Low Methanogenic Forages Utilizing Haplotype Variation.</title>
        <authorList>
            <person name="Kaur P."/>
            <person name="Appels R."/>
            <person name="Bayer P.E."/>
            <person name="Keeble-Gagnere G."/>
            <person name="Wang J."/>
            <person name="Hirakawa H."/>
            <person name="Shirasawa K."/>
            <person name="Vercoe P."/>
            <person name="Stefanova K."/>
            <person name="Durmic Z."/>
            <person name="Nichols P."/>
            <person name="Revell C."/>
            <person name="Isobe S.N."/>
            <person name="Edwards D."/>
            <person name="Erskine W."/>
        </authorList>
    </citation>
    <scope>NUCLEOTIDE SEQUENCE [LARGE SCALE GENOMIC DNA]</scope>
    <source>
        <strain evidence="2">cv. Daliak</strain>
    </source>
</reference>
<sequence>MDNFSIPWPCLDLSSKQPNSSQNSPTVQKSFAQAVSNVCDIPLSQLPQACVKGDRLAIPIREDDYLAGIDACKHNLHGRIIWPKGATPLTVVTLKDKLAPLWKDLSRWGVASIGKGFYEFTFTSLEDVRRVRSVASWNLNPGILET</sequence>
<evidence type="ECO:0000313" key="1">
    <source>
        <dbReference type="EMBL" id="GAU22531.1"/>
    </source>
</evidence>
<proteinExistence type="predicted"/>
<dbReference type="AlphaFoldDB" id="A0A2Z6LTD0"/>
<evidence type="ECO:0000313" key="2">
    <source>
        <dbReference type="Proteomes" id="UP000242715"/>
    </source>
</evidence>
<protein>
    <recommendedName>
        <fullName evidence="3">DUF4283 domain-containing protein</fullName>
    </recommendedName>
</protein>
<accession>A0A2Z6LTD0</accession>
<organism evidence="1 2">
    <name type="scientific">Trifolium subterraneum</name>
    <name type="common">Subterranean clover</name>
    <dbReference type="NCBI Taxonomy" id="3900"/>
    <lineage>
        <taxon>Eukaryota</taxon>
        <taxon>Viridiplantae</taxon>
        <taxon>Streptophyta</taxon>
        <taxon>Embryophyta</taxon>
        <taxon>Tracheophyta</taxon>
        <taxon>Spermatophyta</taxon>
        <taxon>Magnoliopsida</taxon>
        <taxon>eudicotyledons</taxon>
        <taxon>Gunneridae</taxon>
        <taxon>Pentapetalae</taxon>
        <taxon>rosids</taxon>
        <taxon>fabids</taxon>
        <taxon>Fabales</taxon>
        <taxon>Fabaceae</taxon>
        <taxon>Papilionoideae</taxon>
        <taxon>50 kb inversion clade</taxon>
        <taxon>NPAAA clade</taxon>
        <taxon>Hologalegina</taxon>
        <taxon>IRL clade</taxon>
        <taxon>Trifolieae</taxon>
        <taxon>Trifolium</taxon>
    </lineage>
</organism>
<name>A0A2Z6LTD0_TRISU</name>
<dbReference type="OrthoDB" id="1420620at2759"/>
<evidence type="ECO:0008006" key="3">
    <source>
        <dbReference type="Google" id="ProtNLM"/>
    </source>
</evidence>
<keyword evidence="2" id="KW-1185">Reference proteome</keyword>
<dbReference type="EMBL" id="DF973248">
    <property type="protein sequence ID" value="GAU22531.1"/>
    <property type="molecule type" value="Genomic_DNA"/>
</dbReference>